<sequence length="1159" mass="122267">MTDRRYLLRLGLWTLVLLTALLALALLAATLMLPGWITSRGAALATESLGRPVRIEQARFQPWRLGLVVEGLSIAGAASGQPPLFKLAKLEAALSLRSLLRGHVVIASLKLDAPELRVARVAEGRYDIDDLVQRLAAPATDPSAPPTLEPEFAVYNIVLSDGLVVFDDRPVQRRHELSTLHLALPFVSTLPADVAVEVTPRLSGKLDGVSFDGRSEALPFADPPRAHLALRLDGLDLAPLAAYVPASAPLRIVSGRLGVDVALDFAKPAGQAPSLRLSGGLQLRELALNRPDGQPLFGLGRLSLQLEDVQPLRRRLGLGAIVIDTPSAWLPPMPLAPPAGSNPPTSGADWQFSAASVVLKDGRLTARDLVVDDIQLQLGPTQWPMKKAAELDASLRLGQARLSAKARLAPELLEASAVLSDLAVERLAGWLPLPGGAVLTAGVSTQAALRVKQPLADGAADRAELSLHALRIRDLRLSLPGVAKPLLTLAGAQLDQAVLEPGARRLSLGMLALDAPRAQLARDADGRLNLAPLLPAAAAQPQPDAGPAWSLQLAGLAVERGALRWRDGSVAGGLSPVNLVAEPIKLRLGALGWPAKAPVQAQLGLRLAALAEDNQAVAASAGELQWTGRIGLAPLSATGSLQARALPLQLFNAYIDPALGLHLQRAELGLKAELSATQQSAGWLADLSGEARVGPLTLMQTRAIDGRRVLGEELLSWQSLQLDGLKLALAPGAAPKVVLTEAVLDDAYARLIVSEQGHFNLRDIRPAEAKAAAAAPAPAASSGQQPQVAIERIRVNRGLVDFNDRFVRPNYSARLSELQGSLGAFSSASPTMAPLTLRGKVAGTGLLEIDGQLKPGAPLGLDIAANASDIELAPLSPYAAKYAGYAIERGKLSTRLRYKIEADGSLSASNQIILNQLTFGDKVDSPDATTLPVRFAVALLKDRDGVIDVNLPIRGSLNDPEFSVGGIVWKLVLNLIGKALTSPFALFSGSDAAEEAEITFAAGGAELSDSTQLDQVAQRLADKPGVRLTLSGWAHPAAEAVALRERRLATALQAENAASPAEALRRLYQASALPDKPKNLLGMVKELPPEQMRSLLLASYPVDTEALRQLAVARAVAVRDALLARGAPNARVFLAAPKLCDATCGEAWRPHVELTLSAH</sequence>
<accession>A0A6V1KVU8</accession>
<dbReference type="EMBL" id="HBIU01045139">
    <property type="protein sequence ID" value="CAE0641490.1"/>
    <property type="molecule type" value="Transcribed_RNA"/>
</dbReference>
<dbReference type="Pfam" id="PF05359">
    <property type="entry name" value="DUF748"/>
    <property type="match status" value="1"/>
</dbReference>
<evidence type="ECO:0000313" key="1">
    <source>
        <dbReference type="EMBL" id="CAE0641489.1"/>
    </source>
</evidence>
<dbReference type="InterPro" id="IPR008023">
    <property type="entry name" value="DUF748"/>
</dbReference>
<gene>
    <name evidence="1" type="ORF">HAKA00212_LOCUS20317</name>
    <name evidence="2" type="ORF">HAKA00212_LOCUS20318</name>
</gene>
<evidence type="ECO:0000313" key="2">
    <source>
        <dbReference type="EMBL" id="CAE0641490.1"/>
    </source>
</evidence>
<proteinExistence type="predicted"/>
<dbReference type="PANTHER" id="PTHR30441:SF8">
    <property type="entry name" value="DUF748 DOMAIN-CONTAINING PROTEIN"/>
    <property type="match status" value="1"/>
</dbReference>
<name>A0A6V1KVU8_HETAK</name>
<organism evidence="2">
    <name type="scientific">Heterosigma akashiwo</name>
    <name type="common">Chromophytic alga</name>
    <name type="synonym">Heterosigma carterae</name>
    <dbReference type="NCBI Taxonomy" id="2829"/>
    <lineage>
        <taxon>Eukaryota</taxon>
        <taxon>Sar</taxon>
        <taxon>Stramenopiles</taxon>
        <taxon>Ochrophyta</taxon>
        <taxon>Raphidophyceae</taxon>
        <taxon>Chattonellales</taxon>
        <taxon>Chattonellaceae</taxon>
        <taxon>Heterosigma</taxon>
    </lineage>
</organism>
<dbReference type="GO" id="GO:0090313">
    <property type="term" value="P:regulation of protein targeting to membrane"/>
    <property type="evidence" value="ECO:0007669"/>
    <property type="project" value="TreeGrafter"/>
</dbReference>
<dbReference type="GO" id="GO:0005886">
    <property type="term" value="C:plasma membrane"/>
    <property type="evidence" value="ECO:0007669"/>
    <property type="project" value="TreeGrafter"/>
</dbReference>
<dbReference type="EMBL" id="HBIU01045138">
    <property type="protein sequence ID" value="CAE0641489.1"/>
    <property type="molecule type" value="Transcribed_RNA"/>
</dbReference>
<reference evidence="2" key="1">
    <citation type="submission" date="2021-01" db="EMBL/GenBank/DDBJ databases">
        <authorList>
            <person name="Corre E."/>
            <person name="Pelletier E."/>
            <person name="Niang G."/>
            <person name="Scheremetjew M."/>
            <person name="Finn R."/>
            <person name="Kale V."/>
            <person name="Holt S."/>
            <person name="Cochrane G."/>
            <person name="Meng A."/>
            <person name="Brown T."/>
            <person name="Cohen L."/>
        </authorList>
    </citation>
    <scope>NUCLEOTIDE SEQUENCE</scope>
    <source>
        <strain evidence="2">CCMP3107</strain>
    </source>
</reference>
<dbReference type="PANTHER" id="PTHR30441">
    <property type="entry name" value="DUF748 DOMAIN-CONTAINING PROTEIN"/>
    <property type="match status" value="1"/>
</dbReference>
<dbReference type="InterPro" id="IPR052894">
    <property type="entry name" value="AsmA-related"/>
</dbReference>
<protein>
    <submittedName>
        <fullName evidence="2">Uncharacterized protein</fullName>
    </submittedName>
</protein>
<dbReference type="AlphaFoldDB" id="A0A6V1KVU8"/>